<dbReference type="Proteomes" id="UP001480955">
    <property type="component" value="Unassembled WGS sequence"/>
</dbReference>
<keyword evidence="4" id="KW-1185">Reference proteome</keyword>
<keyword evidence="1 3" id="KW-0378">Hydrolase</keyword>
<dbReference type="Gene3D" id="3.40.50.1820">
    <property type="entry name" value="alpha/beta hydrolase"/>
    <property type="match status" value="1"/>
</dbReference>
<dbReference type="InterPro" id="IPR050300">
    <property type="entry name" value="GDXG_lipolytic_enzyme"/>
</dbReference>
<dbReference type="PANTHER" id="PTHR48081">
    <property type="entry name" value="AB HYDROLASE SUPERFAMILY PROTEIN C4A8.06C"/>
    <property type="match status" value="1"/>
</dbReference>
<organism evidence="3 4">
    <name type="scientific">Methylorubrum podarium</name>
    <dbReference type="NCBI Taxonomy" id="200476"/>
    <lineage>
        <taxon>Bacteria</taxon>
        <taxon>Pseudomonadati</taxon>
        <taxon>Pseudomonadota</taxon>
        <taxon>Alphaproteobacteria</taxon>
        <taxon>Hyphomicrobiales</taxon>
        <taxon>Methylobacteriaceae</taxon>
        <taxon>Methylorubrum</taxon>
    </lineage>
</organism>
<feature type="domain" description="Alpha/beta hydrolase fold-3" evidence="2">
    <location>
        <begin position="75"/>
        <end position="277"/>
    </location>
</feature>
<dbReference type="InterPro" id="IPR013094">
    <property type="entry name" value="AB_hydrolase_3"/>
</dbReference>
<evidence type="ECO:0000313" key="4">
    <source>
        <dbReference type="Proteomes" id="UP001480955"/>
    </source>
</evidence>
<protein>
    <submittedName>
        <fullName evidence="3">Alpha/beta hydrolase</fullName>
    </submittedName>
</protein>
<evidence type="ECO:0000313" key="3">
    <source>
        <dbReference type="EMBL" id="MER2251613.1"/>
    </source>
</evidence>
<gene>
    <name evidence="3" type="ORF">ABS772_16985</name>
</gene>
<dbReference type="InterPro" id="IPR029058">
    <property type="entry name" value="AB_hydrolase_fold"/>
</dbReference>
<comment type="caution">
    <text evidence="3">The sequence shown here is derived from an EMBL/GenBank/DDBJ whole genome shotgun (WGS) entry which is preliminary data.</text>
</comment>
<reference evidence="3 4" key="1">
    <citation type="submission" date="2024-06" db="EMBL/GenBank/DDBJ databases">
        <authorList>
            <person name="Campbell A.G."/>
        </authorList>
    </citation>
    <scope>NUCLEOTIDE SEQUENCE [LARGE SCALE GENOMIC DNA]</scope>
    <source>
        <strain evidence="3 4">EM12</strain>
    </source>
</reference>
<dbReference type="EMBL" id="JBELQE010000085">
    <property type="protein sequence ID" value="MER2251613.1"/>
    <property type="molecule type" value="Genomic_DNA"/>
</dbReference>
<dbReference type="SUPFAM" id="SSF53474">
    <property type="entry name" value="alpha/beta-Hydrolases"/>
    <property type="match status" value="1"/>
</dbReference>
<name>A0ABV1QQK1_9HYPH</name>
<dbReference type="GO" id="GO:0016787">
    <property type="term" value="F:hydrolase activity"/>
    <property type="evidence" value="ECO:0007669"/>
    <property type="project" value="UniProtKB-KW"/>
</dbReference>
<dbReference type="PANTHER" id="PTHR48081:SF8">
    <property type="entry name" value="ALPHA_BETA HYDROLASE FOLD-3 DOMAIN-CONTAINING PROTEIN-RELATED"/>
    <property type="match status" value="1"/>
</dbReference>
<proteinExistence type="predicted"/>
<accession>A0ABV1QQK1</accession>
<dbReference type="Pfam" id="PF07859">
    <property type="entry name" value="Abhydrolase_3"/>
    <property type="match status" value="1"/>
</dbReference>
<evidence type="ECO:0000256" key="1">
    <source>
        <dbReference type="ARBA" id="ARBA00022801"/>
    </source>
</evidence>
<sequence>MPLDPHVSRFLDMMALGGSHGITLDARREGLRGLARLAGLSAEGVETRDLVLPGPVGPIPARLYAPEENEGGPGLVYLHGGGLVTGGLDTHDGICRVLAEAGGLRVVAVDYRLAPEHPFPAALEDALAATAWIAAHAKKLGIDPARLGIGGDSAGAGLAARVCQERRDGTIRAQLLICPVLDGHGASASRRDFARGYFLDEATIRRDLAACGPAATAPSPRLSPLREAALAGLPPARIHTAEYDPVRDEGAAYAERLERAGIEAAHRCHAGMIHFFYGLGRLVPRGRPILSAIARDFAECLAGHPQQPVLKESPHVPA</sequence>
<dbReference type="RefSeq" id="WP_350395979.1">
    <property type="nucleotide sequence ID" value="NZ_JBELQE010000085.1"/>
</dbReference>
<evidence type="ECO:0000259" key="2">
    <source>
        <dbReference type="Pfam" id="PF07859"/>
    </source>
</evidence>